<comment type="caution">
    <text evidence="3">The sequence shown here is derived from an EMBL/GenBank/DDBJ whole genome shotgun (WGS) entry which is preliminary data.</text>
</comment>
<dbReference type="EMBL" id="AJIL01000301">
    <property type="protein sequence ID" value="KNE89725.1"/>
    <property type="molecule type" value="Genomic_DNA"/>
</dbReference>
<keyword evidence="4" id="KW-1185">Reference proteome</keyword>
<feature type="region of interest" description="Disordered" evidence="1">
    <location>
        <begin position="261"/>
        <end position="283"/>
    </location>
</feature>
<dbReference type="OrthoDB" id="10336139at2759"/>
<reference evidence="4" key="1">
    <citation type="submission" date="2014-03" db="EMBL/GenBank/DDBJ databases">
        <title>The Genome Sequence of Puccinia striiformis f. sp. tritici PST-78.</title>
        <authorList>
            <consortium name="The Broad Institute Genome Sequencing Platform"/>
            <person name="Cuomo C."/>
            <person name="Hulbert S."/>
            <person name="Chen X."/>
            <person name="Walker B."/>
            <person name="Young S.K."/>
            <person name="Zeng Q."/>
            <person name="Gargeya S."/>
            <person name="Fitzgerald M."/>
            <person name="Haas B."/>
            <person name="Abouelleil A."/>
            <person name="Alvarado L."/>
            <person name="Arachchi H.M."/>
            <person name="Berlin A.M."/>
            <person name="Chapman S.B."/>
            <person name="Goldberg J."/>
            <person name="Griggs A."/>
            <person name="Gujja S."/>
            <person name="Hansen M."/>
            <person name="Howarth C."/>
            <person name="Imamovic A."/>
            <person name="Larimer J."/>
            <person name="McCowan C."/>
            <person name="Montmayeur A."/>
            <person name="Murphy C."/>
            <person name="Neiman D."/>
            <person name="Pearson M."/>
            <person name="Priest M."/>
            <person name="Roberts A."/>
            <person name="Saif S."/>
            <person name="Shea T."/>
            <person name="Sisk P."/>
            <person name="Sykes S."/>
            <person name="Wortman J."/>
            <person name="Nusbaum C."/>
            <person name="Birren B."/>
        </authorList>
    </citation>
    <scope>NUCLEOTIDE SEQUENCE [LARGE SCALE GENOMIC DNA]</scope>
    <source>
        <strain evidence="4">race PST-78</strain>
    </source>
</reference>
<name>A0A0L0URW9_9BASI</name>
<gene>
    <name evidence="3" type="ORF">PSTG_16798</name>
</gene>
<protein>
    <submittedName>
        <fullName evidence="3">Uncharacterized protein</fullName>
    </submittedName>
</protein>
<feature type="compositionally biased region" description="Polar residues" evidence="1">
    <location>
        <begin position="261"/>
        <end position="274"/>
    </location>
</feature>
<evidence type="ECO:0000256" key="1">
    <source>
        <dbReference type="SAM" id="MobiDB-lite"/>
    </source>
</evidence>
<proteinExistence type="predicted"/>
<organism evidence="3 4">
    <name type="scientific">Puccinia striiformis f. sp. tritici PST-78</name>
    <dbReference type="NCBI Taxonomy" id="1165861"/>
    <lineage>
        <taxon>Eukaryota</taxon>
        <taxon>Fungi</taxon>
        <taxon>Dikarya</taxon>
        <taxon>Basidiomycota</taxon>
        <taxon>Pucciniomycotina</taxon>
        <taxon>Pucciniomycetes</taxon>
        <taxon>Pucciniales</taxon>
        <taxon>Pucciniaceae</taxon>
        <taxon>Puccinia</taxon>
    </lineage>
</organism>
<evidence type="ECO:0000313" key="4">
    <source>
        <dbReference type="Proteomes" id="UP000054564"/>
    </source>
</evidence>
<sequence length="620" mass="71375">MMAALKMFLCLVLHTLGYIRLALTSPVEATAKQSMTYPAVTSLTEHTADSSVPVVIENEYDQLKPDKLAKWRHTSSQFAGYLASMQKDSEPVRDRIKSLRAHAHHHAQFFTQDQHGAQRRRPRLEKSKRISRYQFVSQLGNHRDLLIMSDGLEATYKHLTQDRVFELYGGAQSVLSGLRRPEAPIDTTDRAFPSAAYQFTEADMLYKYLSTYPAHPSIHPSERKSSALSGGHSGTHSDGGFSLLEKMIDLIAMEKFEQFNKNPVRSTEKQSTQNSKKRDFNGNLKSPVQKEEIQLANQLPRTVNTHILFPAAEEMLLMLQKRLTSFPDVNCSNPARFNMEFLEAFFLLIDYIIKYQLMSPRVIERIDALQSHRLLHTVQYYIELKHISTKNPVYSGFHVAGSVVPTLEFLTTHESMGHFHRAIKELSNEGQKLVVYESLKTNNKLSKSQDWVGQDCTEKFQWVYYTFFRSDFIQDADSLSSELVKRKGKMEYNPTTRSNEVIPLLQDVIDIFLNIEGENDAAGGFEKVTAYAILKFFNSFYEPIIAEFNTSQMGHRDIKKEIKLIDDMLEISHGQPHDSETTKKEQKFIQKIQKELQEEPQMKEWITNLMFQVFDVNYPN</sequence>
<dbReference type="AlphaFoldDB" id="A0A0L0URW9"/>
<evidence type="ECO:0000256" key="2">
    <source>
        <dbReference type="SAM" id="SignalP"/>
    </source>
</evidence>
<evidence type="ECO:0000313" key="3">
    <source>
        <dbReference type="EMBL" id="KNE89725.1"/>
    </source>
</evidence>
<accession>A0A0L0URW9</accession>
<feature type="signal peptide" evidence="2">
    <location>
        <begin position="1"/>
        <end position="24"/>
    </location>
</feature>
<feature type="chain" id="PRO_5005548564" evidence="2">
    <location>
        <begin position="25"/>
        <end position="620"/>
    </location>
</feature>
<dbReference type="Proteomes" id="UP000054564">
    <property type="component" value="Unassembled WGS sequence"/>
</dbReference>
<keyword evidence="2" id="KW-0732">Signal</keyword>